<accession>A0AB34FW42</accession>
<feature type="compositionally biased region" description="Low complexity" evidence="1">
    <location>
        <begin position="235"/>
        <end position="246"/>
    </location>
</feature>
<gene>
    <name evidence="3" type="ORF">O9K51_04026</name>
</gene>
<keyword evidence="2" id="KW-0472">Membrane</keyword>
<evidence type="ECO:0000256" key="1">
    <source>
        <dbReference type="SAM" id="MobiDB-lite"/>
    </source>
</evidence>
<dbReference type="EMBL" id="JAQHRD010000003">
    <property type="protein sequence ID" value="KAJ6442851.1"/>
    <property type="molecule type" value="Genomic_DNA"/>
</dbReference>
<feature type="region of interest" description="Disordered" evidence="1">
    <location>
        <begin position="122"/>
        <end position="144"/>
    </location>
</feature>
<evidence type="ECO:0000313" key="4">
    <source>
        <dbReference type="Proteomes" id="UP001163105"/>
    </source>
</evidence>
<feature type="compositionally biased region" description="Low complexity" evidence="1">
    <location>
        <begin position="122"/>
        <end position="139"/>
    </location>
</feature>
<proteinExistence type="predicted"/>
<keyword evidence="2" id="KW-0812">Transmembrane</keyword>
<keyword evidence="4" id="KW-1185">Reference proteome</keyword>
<feature type="region of interest" description="Disordered" evidence="1">
    <location>
        <begin position="1"/>
        <end position="100"/>
    </location>
</feature>
<dbReference type="Proteomes" id="UP001163105">
    <property type="component" value="Unassembled WGS sequence"/>
</dbReference>
<comment type="caution">
    <text evidence="3">The sequence shown here is derived from an EMBL/GenBank/DDBJ whole genome shotgun (WGS) entry which is preliminary data.</text>
</comment>
<dbReference type="GO" id="GO:0016301">
    <property type="term" value="F:kinase activity"/>
    <property type="evidence" value="ECO:0007669"/>
    <property type="project" value="UniProtKB-KW"/>
</dbReference>
<organism evidence="3 4">
    <name type="scientific">Purpureocillium lavendulum</name>
    <dbReference type="NCBI Taxonomy" id="1247861"/>
    <lineage>
        <taxon>Eukaryota</taxon>
        <taxon>Fungi</taxon>
        <taxon>Dikarya</taxon>
        <taxon>Ascomycota</taxon>
        <taxon>Pezizomycotina</taxon>
        <taxon>Sordariomycetes</taxon>
        <taxon>Hypocreomycetidae</taxon>
        <taxon>Hypocreales</taxon>
        <taxon>Ophiocordycipitaceae</taxon>
        <taxon>Purpureocillium</taxon>
    </lineage>
</organism>
<keyword evidence="3" id="KW-0418">Kinase</keyword>
<reference evidence="3" key="1">
    <citation type="submission" date="2023-01" db="EMBL/GenBank/DDBJ databases">
        <title>The growth and conidiation of Purpureocillium lavendulum are regulated by nitrogen source and histone H3K14 acetylation.</title>
        <authorList>
            <person name="Tang P."/>
            <person name="Han J."/>
            <person name="Zhang C."/>
            <person name="Tang P."/>
            <person name="Qi F."/>
            <person name="Zhang K."/>
            <person name="Liang L."/>
        </authorList>
    </citation>
    <scope>NUCLEOTIDE SEQUENCE</scope>
    <source>
        <strain evidence="3">YMF1.00683</strain>
    </source>
</reference>
<sequence length="691" mass="73936">MSRRSRRGVTGGGGGNNHDVAGLAPEGSLPVDGSWRMVEGEHDSFDTTILPSSLPADDDDDILMPLSSGQPSSGFPSQLSTGAIGGGGGGSQSQDSIRDFAKHQDDEQVILREPFRPSMVVSRRASAQGGSSSSAAAAAYRTPEPQFRMPTVDVISTGGGSSGNNSVRTVRRYGWAAADAAADDYDDDEDGGGGGGSLRRRGVKASSLGSPSKNRTRRRRRDSFDTPAGDKGGAARRTGSGSRAQGPLEGIKRHLLAALPSTIYRLLVWAGEVVLIAMNYAKYPLGALLAVYLVFGGLIVAQNMATRSLSAAVSPLCRVPGVSLLGLPFCPPSSSSSSLFPSLFPNGTARPQGQGQGQGQQRNVEFDDLMGVQSKFEHVLEKSADGVSLPFEMKRSEAAVRDLRSLVRHSDIQARNELVLEFDGYIDTARRAAADLQKFNTHVGSAVDAVISINRWTSRYIDSLSPAALDGSPSVLAEWTAWLFYPFQPAVDDGQPFSERAITDKYIEHTALVSDRIAALILEAQAILRLLTKAEDHLSLIYDITSRTSSTIASRRDAILWNVWTLVGANSKRLHNLAQQLALLRQVDAQRSSAVEQVSALILELEGIQAGLGDLRDRVAEPELAAVAGTDGAGAPRIPLSVHIETIDRGVERLQGARARLRVAEDERVRDAMARGGIKKEEERLIDARGR</sequence>
<feature type="region of interest" description="Disordered" evidence="1">
    <location>
        <begin position="183"/>
        <end position="246"/>
    </location>
</feature>
<evidence type="ECO:0000313" key="3">
    <source>
        <dbReference type="EMBL" id="KAJ6442851.1"/>
    </source>
</evidence>
<name>A0AB34FW42_9HYPO</name>
<keyword evidence="3" id="KW-0808">Transferase</keyword>
<feature type="compositionally biased region" description="Low complexity" evidence="1">
    <location>
        <begin position="63"/>
        <end position="82"/>
    </location>
</feature>
<evidence type="ECO:0000256" key="2">
    <source>
        <dbReference type="SAM" id="Phobius"/>
    </source>
</evidence>
<protein>
    <submittedName>
        <fullName evidence="3">Calcium/calmodulin-dependent/calcium-dependent protein kinase</fullName>
    </submittedName>
</protein>
<dbReference type="AlphaFoldDB" id="A0AB34FW42"/>
<feature type="transmembrane region" description="Helical" evidence="2">
    <location>
        <begin position="283"/>
        <end position="301"/>
    </location>
</feature>
<keyword evidence="2" id="KW-1133">Transmembrane helix</keyword>